<proteinExistence type="predicted"/>
<comment type="caution">
    <text evidence="1">The sequence shown here is derived from an EMBL/GenBank/DDBJ whole genome shotgun (WGS) entry which is preliminary data.</text>
</comment>
<accession>A0AAW1K2V2</accession>
<dbReference type="Proteomes" id="UP001458880">
    <property type="component" value="Unassembled WGS sequence"/>
</dbReference>
<keyword evidence="2" id="KW-1185">Reference proteome</keyword>
<reference evidence="1 2" key="1">
    <citation type="journal article" date="2024" name="BMC Genomics">
        <title>De novo assembly and annotation of Popillia japonica's genome with initial clues to its potential as an invasive pest.</title>
        <authorList>
            <person name="Cucini C."/>
            <person name="Boschi S."/>
            <person name="Funari R."/>
            <person name="Cardaioli E."/>
            <person name="Iannotti N."/>
            <person name="Marturano G."/>
            <person name="Paoli F."/>
            <person name="Bruttini M."/>
            <person name="Carapelli A."/>
            <person name="Frati F."/>
            <person name="Nardi F."/>
        </authorList>
    </citation>
    <scope>NUCLEOTIDE SEQUENCE [LARGE SCALE GENOMIC DNA]</scope>
    <source>
        <strain evidence="1">DMR45628</strain>
    </source>
</reference>
<dbReference type="AlphaFoldDB" id="A0AAW1K2V2"/>
<gene>
    <name evidence="1" type="ORF">QE152_g25419</name>
</gene>
<protein>
    <submittedName>
        <fullName evidence="1">Uncharacterized protein</fullName>
    </submittedName>
</protein>
<dbReference type="EMBL" id="JASPKY010000278">
    <property type="protein sequence ID" value="KAK9711534.1"/>
    <property type="molecule type" value="Genomic_DNA"/>
</dbReference>
<evidence type="ECO:0000313" key="1">
    <source>
        <dbReference type="EMBL" id="KAK9711534.1"/>
    </source>
</evidence>
<evidence type="ECO:0000313" key="2">
    <source>
        <dbReference type="Proteomes" id="UP001458880"/>
    </source>
</evidence>
<name>A0AAW1K2V2_POPJA</name>
<organism evidence="1 2">
    <name type="scientific">Popillia japonica</name>
    <name type="common">Japanese beetle</name>
    <dbReference type="NCBI Taxonomy" id="7064"/>
    <lineage>
        <taxon>Eukaryota</taxon>
        <taxon>Metazoa</taxon>
        <taxon>Ecdysozoa</taxon>
        <taxon>Arthropoda</taxon>
        <taxon>Hexapoda</taxon>
        <taxon>Insecta</taxon>
        <taxon>Pterygota</taxon>
        <taxon>Neoptera</taxon>
        <taxon>Endopterygota</taxon>
        <taxon>Coleoptera</taxon>
        <taxon>Polyphaga</taxon>
        <taxon>Scarabaeiformia</taxon>
        <taxon>Scarabaeidae</taxon>
        <taxon>Rutelinae</taxon>
        <taxon>Popillia</taxon>
    </lineage>
</organism>
<sequence length="97" mass="11295">MTNDLLKGPLNLEIFNTFQEVNDDFLTCEYPSELEIAAAVATTQLNENLDSEEENEESESLFEIPIVQQVFNAMKTLCTYLEFNHFENIVNQKFYFI</sequence>